<dbReference type="Pfam" id="PF12668">
    <property type="entry name" value="DUF3791"/>
    <property type="match status" value="1"/>
</dbReference>
<organism evidence="1 2">
    <name type="scientific">Flintibacter faecis</name>
    <dbReference type="NCBI Taxonomy" id="2763047"/>
    <lineage>
        <taxon>Bacteria</taxon>
        <taxon>Bacillati</taxon>
        <taxon>Bacillota</taxon>
        <taxon>Clostridia</taxon>
        <taxon>Eubacteriales</taxon>
        <taxon>Flintibacter</taxon>
    </lineage>
</organism>
<gene>
    <name evidence="1" type="ORF">H8S55_10690</name>
</gene>
<dbReference type="InterPro" id="IPR024269">
    <property type="entry name" value="DUF3791"/>
</dbReference>
<sequence>MENTDKIGGPIRNARELEFAVFCVESVAARLGVSGQQVYRAFTERSDILNGYIVPEYEMLHTQSKDYIVNDILELMRERDVTV</sequence>
<evidence type="ECO:0000313" key="1">
    <source>
        <dbReference type="EMBL" id="MBC5717786.1"/>
    </source>
</evidence>
<dbReference type="RefSeq" id="WP_186878965.1">
    <property type="nucleotide sequence ID" value="NZ_JACOPN010000007.1"/>
</dbReference>
<protein>
    <submittedName>
        <fullName evidence="1">DUF3791 domain-containing protein</fullName>
    </submittedName>
</protein>
<dbReference type="AlphaFoldDB" id="A0A8J6J558"/>
<name>A0A8J6J558_9FIRM</name>
<keyword evidence="2" id="KW-1185">Reference proteome</keyword>
<accession>A0A8J6J558</accession>
<evidence type="ECO:0000313" key="2">
    <source>
        <dbReference type="Proteomes" id="UP000602260"/>
    </source>
</evidence>
<dbReference type="Proteomes" id="UP000602260">
    <property type="component" value="Unassembled WGS sequence"/>
</dbReference>
<proteinExistence type="predicted"/>
<dbReference type="EMBL" id="JACOPN010000007">
    <property type="protein sequence ID" value="MBC5717786.1"/>
    <property type="molecule type" value="Genomic_DNA"/>
</dbReference>
<reference evidence="1" key="1">
    <citation type="submission" date="2020-08" db="EMBL/GenBank/DDBJ databases">
        <title>Genome public.</title>
        <authorList>
            <person name="Liu C."/>
            <person name="Sun Q."/>
        </authorList>
    </citation>
    <scope>NUCLEOTIDE SEQUENCE</scope>
    <source>
        <strain evidence="1">BX5</strain>
    </source>
</reference>
<comment type="caution">
    <text evidence="1">The sequence shown here is derived from an EMBL/GenBank/DDBJ whole genome shotgun (WGS) entry which is preliminary data.</text>
</comment>